<reference evidence="1 2" key="1">
    <citation type="submission" date="2013-09" db="EMBL/GenBank/DDBJ databases">
        <title>Corchorus capsularis genome sequencing.</title>
        <authorList>
            <person name="Alam M."/>
            <person name="Haque M.S."/>
            <person name="Islam M.S."/>
            <person name="Emdad E.M."/>
            <person name="Islam M.M."/>
            <person name="Ahmed B."/>
            <person name="Halim A."/>
            <person name="Hossen Q.M.M."/>
            <person name="Hossain M.Z."/>
            <person name="Ahmed R."/>
            <person name="Khan M.M."/>
            <person name="Islam R."/>
            <person name="Rashid M.M."/>
            <person name="Khan S.A."/>
            <person name="Rahman M.S."/>
            <person name="Alam M."/>
        </authorList>
    </citation>
    <scope>NUCLEOTIDE SEQUENCE [LARGE SCALE GENOMIC DNA]</scope>
    <source>
        <strain evidence="2">cv. CVL-1</strain>
        <tissue evidence="1">Whole seedling</tissue>
    </source>
</reference>
<dbReference type="EMBL" id="AWWV01015096">
    <property type="protein sequence ID" value="OMO53890.1"/>
    <property type="molecule type" value="Genomic_DNA"/>
</dbReference>
<name>A0A1R3G791_COCAP</name>
<proteinExistence type="predicted"/>
<protein>
    <submittedName>
        <fullName evidence="1">Uncharacterized protein</fullName>
    </submittedName>
</protein>
<dbReference type="Gramene" id="OMO53890">
    <property type="protein sequence ID" value="OMO53890"/>
    <property type="gene ID" value="CCACVL1_28263"/>
</dbReference>
<evidence type="ECO:0000313" key="1">
    <source>
        <dbReference type="EMBL" id="OMO53890.1"/>
    </source>
</evidence>
<sequence length="34" mass="3705">HYVNGQSAVEAARTVLDSRKLHYYESEPAAASAL</sequence>
<keyword evidence="2" id="KW-1185">Reference proteome</keyword>
<dbReference type="Proteomes" id="UP000188268">
    <property type="component" value="Unassembled WGS sequence"/>
</dbReference>
<organism evidence="1 2">
    <name type="scientific">Corchorus capsularis</name>
    <name type="common">Jute</name>
    <dbReference type="NCBI Taxonomy" id="210143"/>
    <lineage>
        <taxon>Eukaryota</taxon>
        <taxon>Viridiplantae</taxon>
        <taxon>Streptophyta</taxon>
        <taxon>Embryophyta</taxon>
        <taxon>Tracheophyta</taxon>
        <taxon>Spermatophyta</taxon>
        <taxon>Magnoliopsida</taxon>
        <taxon>eudicotyledons</taxon>
        <taxon>Gunneridae</taxon>
        <taxon>Pentapetalae</taxon>
        <taxon>rosids</taxon>
        <taxon>malvids</taxon>
        <taxon>Malvales</taxon>
        <taxon>Malvaceae</taxon>
        <taxon>Grewioideae</taxon>
        <taxon>Apeibeae</taxon>
        <taxon>Corchorus</taxon>
    </lineage>
</organism>
<dbReference type="AlphaFoldDB" id="A0A1R3G791"/>
<accession>A0A1R3G791</accession>
<comment type="caution">
    <text evidence="1">The sequence shown here is derived from an EMBL/GenBank/DDBJ whole genome shotgun (WGS) entry which is preliminary data.</text>
</comment>
<evidence type="ECO:0000313" key="2">
    <source>
        <dbReference type="Proteomes" id="UP000188268"/>
    </source>
</evidence>
<feature type="non-terminal residue" evidence="1">
    <location>
        <position position="1"/>
    </location>
</feature>
<gene>
    <name evidence="1" type="ORF">CCACVL1_28263</name>
</gene>